<keyword evidence="3" id="KW-1185">Reference proteome</keyword>
<dbReference type="GeneID" id="27694410"/>
<reference evidence="2" key="1">
    <citation type="submission" date="2015-01" db="EMBL/GenBank/DDBJ databases">
        <title>The Genome Sequence of Cladophialophora bantiana CBS 173.52.</title>
        <authorList>
            <consortium name="The Broad Institute Genomics Platform"/>
            <person name="Cuomo C."/>
            <person name="de Hoog S."/>
            <person name="Gorbushina A."/>
            <person name="Stielow B."/>
            <person name="Teixiera M."/>
            <person name="Abouelleil A."/>
            <person name="Chapman S.B."/>
            <person name="Priest M."/>
            <person name="Young S.K."/>
            <person name="Wortman J."/>
            <person name="Nusbaum C."/>
            <person name="Birren B."/>
        </authorList>
    </citation>
    <scope>NUCLEOTIDE SEQUENCE [LARGE SCALE GENOMIC DNA]</scope>
    <source>
        <strain evidence="2">CBS 173.52</strain>
    </source>
</reference>
<dbReference type="EMBL" id="KN846981">
    <property type="protein sequence ID" value="KIW97898.1"/>
    <property type="molecule type" value="Genomic_DNA"/>
</dbReference>
<evidence type="ECO:0000256" key="1">
    <source>
        <dbReference type="SAM" id="MobiDB-lite"/>
    </source>
</evidence>
<dbReference type="AlphaFoldDB" id="A0A0D2HWY9"/>
<feature type="region of interest" description="Disordered" evidence="1">
    <location>
        <begin position="1"/>
        <end position="75"/>
    </location>
</feature>
<gene>
    <name evidence="2" type="ORF">Z519_01482</name>
</gene>
<evidence type="ECO:0000313" key="3">
    <source>
        <dbReference type="Proteomes" id="UP000053789"/>
    </source>
</evidence>
<organism evidence="2 3">
    <name type="scientific">Cladophialophora bantiana (strain ATCC 10958 / CBS 173.52 / CDC B-1940 / NIH 8579)</name>
    <name type="common">Xylohypha bantiana</name>
    <dbReference type="NCBI Taxonomy" id="1442370"/>
    <lineage>
        <taxon>Eukaryota</taxon>
        <taxon>Fungi</taxon>
        <taxon>Dikarya</taxon>
        <taxon>Ascomycota</taxon>
        <taxon>Pezizomycotina</taxon>
        <taxon>Eurotiomycetes</taxon>
        <taxon>Chaetothyriomycetidae</taxon>
        <taxon>Chaetothyriales</taxon>
        <taxon>Herpotrichiellaceae</taxon>
        <taxon>Cladophialophora</taxon>
    </lineage>
</organism>
<protein>
    <submittedName>
        <fullName evidence="2">Uncharacterized protein</fullName>
    </submittedName>
</protein>
<accession>A0A0D2HWY9</accession>
<dbReference type="Proteomes" id="UP000053789">
    <property type="component" value="Unassembled WGS sequence"/>
</dbReference>
<proteinExistence type="predicted"/>
<sequence length="75" mass="8007">MVAKAGVFETGIAADSPSRSRCMDPETAEATSTNKSNNTCTRMRAEPSKPVDSMNSQGRTTLAGVEHESQHPKVL</sequence>
<feature type="compositionally biased region" description="Polar residues" evidence="1">
    <location>
        <begin position="29"/>
        <end position="41"/>
    </location>
</feature>
<dbReference type="HOGENOM" id="CLU_2670864_0_0_1"/>
<evidence type="ECO:0000313" key="2">
    <source>
        <dbReference type="EMBL" id="KIW97898.1"/>
    </source>
</evidence>
<name>A0A0D2HWY9_CLAB1</name>
<feature type="compositionally biased region" description="Basic and acidic residues" evidence="1">
    <location>
        <begin position="65"/>
        <end position="75"/>
    </location>
</feature>
<dbReference type="RefSeq" id="XP_016624567.1">
    <property type="nucleotide sequence ID" value="XM_016759239.1"/>
</dbReference>
<dbReference type="VEuPathDB" id="FungiDB:Z519_01482"/>